<feature type="domain" description="Fucosyltransferase C-terminal" evidence="12">
    <location>
        <begin position="161"/>
        <end position="345"/>
    </location>
</feature>
<evidence type="ECO:0000256" key="2">
    <source>
        <dbReference type="ARBA" id="ARBA00004922"/>
    </source>
</evidence>
<keyword evidence="11" id="KW-0333">Golgi apparatus</keyword>
<evidence type="ECO:0000256" key="1">
    <source>
        <dbReference type="ARBA" id="ARBA00004167"/>
    </source>
</evidence>
<keyword evidence="8" id="KW-1133">Transmembrane helix</keyword>
<keyword evidence="15" id="KW-1185">Reference proteome</keyword>
<dbReference type="InterPro" id="IPR031481">
    <property type="entry name" value="Glyco_tran_10_N"/>
</dbReference>
<dbReference type="PANTHER" id="PTHR11929">
    <property type="entry name" value="ALPHA- 1,3 -FUCOSYLTRANSFERASE"/>
    <property type="match status" value="1"/>
</dbReference>
<evidence type="ECO:0000313" key="14">
    <source>
        <dbReference type="EnsemblMetazoa" id="XP_020893179.1"/>
    </source>
</evidence>
<evidence type="ECO:0000313" key="15">
    <source>
        <dbReference type="Proteomes" id="UP000887567"/>
    </source>
</evidence>
<comment type="subcellular location">
    <subcellularLocation>
        <location evidence="11">Golgi apparatus</location>
        <location evidence="11">Golgi stack membrane</location>
        <topology evidence="11">Single-pass type II membrane protein</topology>
    </subcellularLocation>
    <subcellularLocation>
        <location evidence="1">Membrane</location>
        <topology evidence="1">Single-pass membrane protein</topology>
    </subcellularLocation>
</comment>
<evidence type="ECO:0000256" key="6">
    <source>
        <dbReference type="ARBA" id="ARBA00022692"/>
    </source>
</evidence>
<dbReference type="OMA" id="NPRRCAN"/>
<dbReference type="RefSeq" id="XP_020893179.1">
    <property type="nucleotide sequence ID" value="XM_021037520.2"/>
</dbReference>
<name>A0A913WRX1_EXADI</name>
<evidence type="ECO:0000259" key="13">
    <source>
        <dbReference type="Pfam" id="PF17039"/>
    </source>
</evidence>
<comment type="pathway">
    <text evidence="2">Protein modification; protein glycosylation.</text>
</comment>
<dbReference type="EC" id="2.4.1.-" evidence="11"/>
<dbReference type="EnsemblMetazoa" id="XM_021037520.2">
    <property type="protein sequence ID" value="XP_020893179.1"/>
    <property type="gene ID" value="LOC110232342"/>
</dbReference>
<evidence type="ECO:0000256" key="3">
    <source>
        <dbReference type="ARBA" id="ARBA00008919"/>
    </source>
</evidence>
<keyword evidence="6 11" id="KW-0812">Transmembrane</keyword>
<evidence type="ECO:0000256" key="5">
    <source>
        <dbReference type="ARBA" id="ARBA00022679"/>
    </source>
</evidence>
<keyword evidence="9" id="KW-0472">Membrane</keyword>
<dbReference type="Proteomes" id="UP000887567">
    <property type="component" value="Unplaced"/>
</dbReference>
<sequence length="376" mass="43202">MNYKVNTGLTNFRKVIFQSTNSSTGEKKDPPKDKVLILYWSTYFGNQVVCDEPTPRSKICNNANLKHCTIPCEITANRSRAANSSVMIIHARDPQFPPIQYSHIPLVLFTWENPVYSPLVSKPEFVSKFNYLMSYRPDLADFFLPTMDTPTVEPKPIPFVNKTGLIAAAFSHCEKARTVYLKELMKHIQVDSYGKCLRNINAGLKERYHGDFKQAKTKLLRNYKFTIVFLNQDCDYFVDDQLTHALNAGTIPVFMGTDKVDELLGGNLKKAIIKVRDFANPKKLAEYLVMVSQNETLYNRYLTWKYHGFQFPKSFLTTPQGQGMQFLTHPQYCQLCETIAASRKTGQFKKKGSVKPEYCKPRKVHDWLPNSNHSSY</sequence>
<dbReference type="PANTHER" id="PTHR11929:SF194">
    <property type="entry name" value="ALPHA-(1,3)-FUCOSYLTRANSFERASE 10"/>
    <property type="match status" value="1"/>
</dbReference>
<dbReference type="Pfam" id="PF00852">
    <property type="entry name" value="Glyco_transf_10"/>
    <property type="match status" value="1"/>
</dbReference>
<keyword evidence="4 11" id="KW-0328">Glycosyltransferase</keyword>
<dbReference type="InterPro" id="IPR055270">
    <property type="entry name" value="Glyco_tran_10_C"/>
</dbReference>
<evidence type="ECO:0000256" key="11">
    <source>
        <dbReference type="RuleBase" id="RU003832"/>
    </source>
</evidence>
<evidence type="ECO:0000259" key="12">
    <source>
        <dbReference type="Pfam" id="PF00852"/>
    </source>
</evidence>
<reference evidence="14" key="1">
    <citation type="submission" date="2022-11" db="UniProtKB">
        <authorList>
            <consortium name="EnsemblMetazoa"/>
        </authorList>
    </citation>
    <scope>IDENTIFICATION</scope>
</reference>
<evidence type="ECO:0000256" key="8">
    <source>
        <dbReference type="ARBA" id="ARBA00022989"/>
    </source>
</evidence>
<keyword evidence="5 11" id="KW-0808">Transferase</keyword>
<dbReference type="Gene3D" id="3.40.50.11660">
    <property type="entry name" value="Glycosyl transferase family 10, C-terminal domain"/>
    <property type="match status" value="1"/>
</dbReference>
<dbReference type="SUPFAM" id="SSF53756">
    <property type="entry name" value="UDP-Glycosyltransferase/glycogen phosphorylase"/>
    <property type="match status" value="1"/>
</dbReference>
<protein>
    <recommendedName>
        <fullName evidence="11">Fucosyltransferase</fullName>
        <ecNumber evidence="11">2.4.1.-</ecNumber>
    </recommendedName>
</protein>
<accession>A0A913WRX1</accession>
<dbReference type="GO" id="GO:0046920">
    <property type="term" value="F:alpha-(1-&gt;3)-fucosyltransferase activity"/>
    <property type="evidence" value="ECO:0007669"/>
    <property type="project" value="TreeGrafter"/>
</dbReference>
<dbReference type="AlphaFoldDB" id="A0A913WRX1"/>
<dbReference type="GeneID" id="110232342"/>
<dbReference type="KEGG" id="epa:110232342"/>
<dbReference type="Pfam" id="PF17039">
    <property type="entry name" value="Glyco_tran_10_N"/>
    <property type="match status" value="1"/>
</dbReference>
<evidence type="ECO:0000256" key="10">
    <source>
        <dbReference type="ARBA" id="ARBA00023180"/>
    </source>
</evidence>
<dbReference type="OrthoDB" id="427096at2759"/>
<evidence type="ECO:0000256" key="9">
    <source>
        <dbReference type="ARBA" id="ARBA00023136"/>
    </source>
</evidence>
<feature type="domain" description="Fucosyltransferase N-terminal" evidence="13">
    <location>
        <begin position="33"/>
        <end position="144"/>
    </location>
</feature>
<evidence type="ECO:0000256" key="4">
    <source>
        <dbReference type="ARBA" id="ARBA00022676"/>
    </source>
</evidence>
<dbReference type="InterPro" id="IPR038577">
    <property type="entry name" value="GT10-like_C_sf"/>
</dbReference>
<comment type="similarity">
    <text evidence="3 11">Belongs to the glycosyltransferase 10 family.</text>
</comment>
<keyword evidence="7" id="KW-0735">Signal-anchor</keyword>
<dbReference type="GO" id="GO:0032580">
    <property type="term" value="C:Golgi cisterna membrane"/>
    <property type="evidence" value="ECO:0007669"/>
    <property type="project" value="UniProtKB-SubCell"/>
</dbReference>
<proteinExistence type="inferred from homology"/>
<organism evidence="14 15">
    <name type="scientific">Exaiptasia diaphana</name>
    <name type="common">Tropical sea anemone</name>
    <name type="synonym">Aiptasia pulchella</name>
    <dbReference type="NCBI Taxonomy" id="2652724"/>
    <lineage>
        <taxon>Eukaryota</taxon>
        <taxon>Metazoa</taxon>
        <taxon>Cnidaria</taxon>
        <taxon>Anthozoa</taxon>
        <taxon>Hexacorallia</taxon>
        <taxon>Actiniaria</taxon>
        <taxon>Aiptasiidae</taxon>
        <taxon>Exaiptasia</taxon>
    </lineage>
</organism>
<keyword evidence="10" id="KW-0325">Glycoprotein</keyword>
<dbReference type="InterPro" id="IPR001503">
    <property type="entry name" value="Glyco_trans_10"/>
</dbReference>
<evidence type="ECO:0000256" key="7">
    <source>
        <dbReference type="ARBA" id="ARBA00022968"/>
    </source>
</evidence>